<sequence length="282" mass="30024">MMPAPPRTRTRSAFTLIELLVVISVIALLVGILLPALGAARGAAQVSACLSNSRQLALATNSYLADFKDVTPNAAYNNKAGLSPKGQGAAPGTLIGTGPNRVIPSIGEALSPYLSDIQPGQFWACPAADGVADNAFAIEGSDPYSGFAADDLFVPNYFYMQTYAWIDIPANSSWFPQVWSTRNAANVDLGKINVAPTELVLFVEESTSHHSGSEDIYTRAAAGRKATDTSNFAFADGHAATQRFDDLDGYLRSLHGKVVQTQPAGQWTSKPAWTSPLNFDKP</sequence>
<keyword evidence="3" id="KW-1185">Reference proteome</keyword>
<dbReference type="SUPFAM" id="SSF54523">
    <property type="entry name" value="Pili subunits"/>
    <property type="match status" value="1"/>
</dbReference>
<dbReference type="Gene3D" id="3.30.700.10">
    <property type="entry name" value="Glycoprotein, Type 4 Pilin"/>
    <property type="match status" value="1"/>
</dbReference>
<evidence type="ECO:0008006" key="4">
    <source>
        <dbReference type="Google" id="ProtNLM"/>
    </source>
</evidence>
<dbReference type="InterPro" id="IPR045584">
    <property type="entry name" value="Pilin-like"/>
</dbReference>
<dbReference type="AlphaFoldDB" id="I0IF26"/>
<dbReference type="Pfam" id="PF07963">
    <property type="entry name" value="N_methyl"/>
    <property type="match status" value="1"/>
</dbReference>
<gene>
    <name evidence="2" type="ordered locus">PSMK_17050</name>
</gene>
<evidence type="ECO:0000313" key="3">
    <source>
        <dbReference type="Proteomes" id="UP000007881"/>
    </source>
</evidence>
<protein>
    <recommendedName>
        <fullName evidence="4">Prepilin-type N-terminal cleavage/methylation domain-containing protein</fullName>
    </recommendedName>
</protein>
<evidence type="ECO:0000313" key="2">
    <source>
        <dbReference type="EMBL" id="BAM03864.1"/>
    </source>
</evidence>
<dbReference type="PANTHER" id="PTHR30093">
    <property type="entry name" value="GENERAL SECRETION PATHWAY PROTEIN G"/>
    <property type="match status" value="1"/>
</dbReference>
<organism evidence="2 3">
    <name type="scientific">Phycisphaera mikurensis (strain NBRC 102666 / KCTC 22515 / FYK2301M01)</name>
    <dbReference type="NCBI Taxonomy" id="1142394"/>
    <lineage>
        <taxon>Bacteria</taxon>
        <taxon>Pseudomonadati</taxon>
        <taxon>Planctomycetota</taxon>
        <taxon>Phycisphaerae</taxon>
        <taxon>Phycisphaerales</taxon>
        <taxon>Phycisphaeraceae</taxon>
        <taxon>Phycisphaera</taxon>
    </lineage>
</organism>
<name>I0IF26_PHYMF</name>
<evidence type="ECO:0000256" key="1">
    <source>
        <dbReference type="SAM" id="MobiDB-lite"/>
    </source>
</evidence>
<dbReference type="eggNOG" id="COG2165">
    <property type="taxonomic scope" value="Bacteria"/>
</dbReference>
<dbReference type="Proteomes" id="UP000007881">
    <property type="component" value="Chromosome"/>
</dbReference>
<dbReference type="NCBIfam" id="TIGR02532">
    <property type="entry name" value="IV_pilin_GFxxxE"/>
    <property type="match status" value="1"/>
</dbReference>
<dbReference type="KEGG" id="phm:PSMK_17050"/>
<dbReference type="EMBL" id="AP012338">
    <property type="protein sequence ID" value="BAM03864.1"/>
    <property type="molecule type" value="Genomic_DNA"/>
</dbReference>
<dbReference type="HOGENOM" id="CLU_041661_1_1_0"/>
<dbReference type="RefSeq" id="WP_014437082.1">
    <property type="nucleotide sequence ID" value="NC_017080.1"/>
</dbReference>
<dbReference type="STRING" id="1142394.PSMK_17050"/>
<dbReference type="PANTHER" id="PTHR30093:SF2">
    <property type="entry name" value="TYPE II SECRETION SYSTEM PROTEIN H"/>
    <property type="match status" value="1"/>
</dbReference>
<accession>I0IF26</accession>
<feature type="region of interest" description="Disordered" evidence="1">
    <location>
        <begin position="263"/>
        <end position="282"/>
    </location>
</feature>
<dbReference type="InterPro" id="IPR012902">
    <property type="entry name" value="N_methyl_site"/>
</dbReference>
<proteinExistence type="predicted"/>
<reference evidence="2 3" key="1">
    <citation type="submission" date="2012-02" db="EMBL/GenBank/DDBJ databases">
        <title>Complete genome sequence of Phycisphaera mikurensis NBRC 102666.</title>
        <authorList>
            <person name="Ankai A."/>
            <person name="Hosoyama A."/>
            <person name="Terui Y."/>
            <person name="Sekine M."/>
            <person name="Fukai R."/>
            <person name="Kato Y."/>
            <person name="Nakamura S."/>
            <person name="Yamada-Narita S."/>
            <person name="Kawakoshi A."/>
            <person name="Fukunaga Y."/>
            <person name="Yamazaki S."/>
            <person name="Fujita N."/>
        </authorList>
    </citation>
    <scope>NUCLEOTIDE SEQUENCE [LARGE SCALE GENOMIC DNA]</scope>
    <source>
        <strain evidence="3">NBRC 102666 / KCTC 22515 / FYK2301M01</strain>
    </source>
</reference>